<feature type="region of interest" description="Disordered" evidence="1">
    <location>
        <begin position="344"/>
        <end position="365"/>
    </location>
</feature>
<feature type="compositionally biased region" description="Polar residues" evidence="1">
    <location>
        <begin position="264"/>
        <end position="273"/>
    </location>
</feature>
<dbReference type="AlphaFoldDB" id="A0AAE0IK28"/>
<feature type="compositionally biased region" description="Low complexity" evidence="1">
    <location>
        <begin position="132"/>
        <end position="157"/>
    </location>
</feature>
<feature type="compositionally biased region" description="Polar residues" evidence="1">
    <location>
        <begin position="290"/>
        <end position="299"/>
    </location>
</feature>
<reference evidence="2" key="2">
    <citation type="submission" date="2023-06" db="EMBL/GenBank/DDBJ databases">
        <authorList>
            <consortium name="Lawrence Berkeley National Laboratory"/>
            <person name="Haridas S."/>
            <person name="Hensen N."/>
            <person name="Bonometti L."/>
            <person name="Westerberg I."/>
            <person name="Brannstrom I.O."/>
            <person name="Guillou S."/>
            <person name="Cros-Aarteil S."/>
            <person name="Calhoun S."/>
            <person name="Kuo A."/>
            <person name="Mondo S."/>
            <person name="Pangilinan J."/>
            <person name="Riley R."/>
            <person name="Labutti K."/>
            <person name="Andreopoulos B."/>
            <person name="Lipzen A."/>
            <person name="Chen C."/>
            <person name="Yanf M."/>
            <person name="Daum C."/>
            <person name="Ng V."/>
            <person name="Clum A."/>
            <person name="Steindorff A."/>
            <person name="Ohm R."/>
            <person name="Martin F."/>
            <person name="Silar P."/>
            <person name="Natvig D."/>
            <person name="Lalanne C."/>
            <person name="Gautier V."/>
            <person name="Ament-Velasquez S.L."/>
            <person name="Kruys A."/>
            <person name="Hutchinson M.I."/>
            <person name="Powell A.J."/>
            <person name="Barry K."/>
            <person name="Miller A.N."/>
            <person name="Grigoriev I.V."/>
            <person name="Debuchy R."/>
            <person name="Gladieux P."/>
            <person name="Thoren M.H."/>
            <person name="Johannesson H."/>
        </authorList>
    </citation>
    <scope>NUCLEOTIDE SEQUENCE</scope>
    <source>
        <strain evidence="2">CBS 118394</strain>
    </source>
</reference>
<evidence type="ECO:0000256" key="1">
    <source>
        <dbReference type="SAM" id="MobiDB-lite"/>
    </source>
</evidence>
<feature type="region of interest" description="Disordered" evidence="1">
    <location>
        <begin position="130"/>
        <end position="299"/>
    </location>
</feature>
<dbReference type="Proteomes" id="UP001283341">
    <property type="component" value="Unassembled WGS sequence"/>
</dbReference>
<reference evidence="2" key="1">
    <citation type="journal article" date="2023" name="Mol. Phylogenet. Evol.">
        <title>Genome-scale phylogeny and comparative genomics of the fungal order Sordariales.</title>
        <authorList>
            <person name="Hensen N."/>
            <person name="Bonometti L."/>
            <person name="Westerberg I."/>
            <person name="Brannstrom I.O."/>
            <person name="Guillou S."/>
            <person name="Cros-Aarteil S."/>
            <person name="Calhoun S."/>
            <person name="Haridas S."/>
            <person name="Kuo A."/>
            <person name="Mondo S."/>
            <person name="Pangilinan J."/>
            <person name="Riley R."/>
            <person name="LaButti K."/>
            <person name="Andreopoulos B."/>
            <person name="Lipzen A."/>
            <person name="Chen C."/>
            <person name="Yan M."/>
            <person name="Daum C."/>
            <person name="Ng V."/>
            <person name="Clum A."/>
            <person name="Steindorff A."/>
            <person name="Ohm R.A."/>
            <person name="Martin F."/>
            <person name="Silar P."/>
            <person name="Natvig D.O."/>
            <person name="Lalanne C."/>
            <person name="Gautier V."/>
            <person name="Ament-Velasquez S.L."/>
            <person name="Kruys A."/>
            <person name="Hutchinson M.I."/>
            <person name="Powell A.J."/>
            <person name="Barry K."/>
            <person name="Miller A.N."/>
            <person name="Grigoriev I.V."/>
            <person name="Debuchy R."/>
            <person name="Gladieux P."/>
            <person name="Hiltunen Thoren M."/>
            <person name="Johannesson H."/>
        </authorList>
    </citation>
    <scope>NUCLEOTIDE SEQUENCE</scope>
    <source>
        <strain evidence="2">CBS 118394</strain>
    </source>
</reference>
<accession>A0AAE0IK28</accession>
<sequence length="365" mass="39590">MAFGNSVSALLETYSNCLALLKAFKHHDGNSILGADGQKARLRKSLKADRKLVERTYSAKLSQAGSRLEKGDGRAISVLDRILKKLRAAIASLLRLGSNRKNQPALDYDSLKSLSNASRIEAIQAIDHLSRRLSSSPSRSTLISYSSTSSSSRSSTTATPPPGHTRRSKRHASSPSSSSSSGSSGGSSRLRKSASSPSAQSQDPLRKKTPPIMEEEYKDDGEAILPAAAPVTNNKQKHSSSKKKSSSKLRKGEGEKKQPHHGGSNRSSQGDRNSSPKDRALPAAAPAQPNRISMMSVATDSTNLGEIPERKWRTYHHAAAVSYSSDEYNVAPLYPLKPYATPERVKKKQSPRFWGGLFGRNRKDN</sequence>
<evidence type="ECO:0000313" key="2">
    <source>
        <dbReference type="EMBL" id="KAK3326500.1"/>
    </source>
</evidence>
<proteinExistence type="predicted"/>
<feature type="compositionally biased region" description="Low complexity" evidence="1">
    <location>
        <begin position="173"/>
        <end position="203"/>
    </location>
</feature>
<name>A0AAE0IK28_9PEZI</name>
<comment type="caution">
    <text evidence="2">The sequence shown here is derived from an EMBL/GenBank/DDBJ whole genome shotgun (WGS) entry which is preliminary data.</text>
</comment>
<dbReference type="EMBL" id="JAUEDM010000002">
    <property type="protein sequence ID" value="KAK3326500.1"/>
    <property type="molecule type" value="Genomic_DNA"/>
</dbReference>
<keyword evidence="3" id="KW-1185">Reference proteome</keyword>
<organism evidence="2 3">
    <name type="scientific">Apodospora peruviana</name>
    <dbReference type="NCBI Taxonomy" id="516989"/>
    <lineage>
        <taxon>Eukaryota</taxon>
        <taxon>Fungi</taxon>
        <taxon>Dikarya</taxon>
        <taxon>Ascomycota</taxon>
        <taxon>Pezizomycotina</taxon>
        <taxon>Sordariomycetes</taxon>
        <taxon>Sordariomycetidae</taxon>
        <taxon>Sordariales</taxon>
        <taxon>Lasiosphaeriaceae</taxon>
        <taxon>Apodospora</taxon>
    </lineage>
</organism>
<feature type="compositionally biased region" description="Basic residues" evidence="1">
    <location>
        <begin position="235"/>
        <end position="249"/>
    </location>
</feature>
<protein>
    <submittedName>
        <fullName evidence="2">Uncharacterized protein</fullName>
    </submittedName>
</protein>
<evidence type="ECO:0000313" key="3">
    <source>
        <dbReference type="Proteomes" id="UP001283341"/>
    </source>
</evidence>
<gene>
    <name evidence="2" type="ORF">B0H66DRAFT_600618</name>
</gene>